<dbReference type="EMBL" id="BTSY01000003">
    <property type="protein sequence ID" value="GMT18169.1"/>
    <property type="molecule type" value="Genomic_DNA"/>
</dbReference>
<gene>
    <name evidence="2" type="ORF">PFISCL1PPCAC_9466</name>
</gene>
<name>A0AAV5VFJ7_9BILA</name>
<evidence type="ECO:0008006" key="4">
    <source>
        <dbReference type="Google" id="ProtNLM"/>
    </source>
</evidence>
<dbReference type="Gene3D" id="2.60.450.20">
    <property type="match status" value="1"/>
</dbReference>
<feature type="region of interest" description="Disordered" evidence="1">
    <location>
        <begin position="1"/>
        <end position="21"/>
    </location>
</feature>
<feature type="region of interest" description="Disordered" evidence="1">
    <location>
        <begin position="124"/>
        <end position="239"/>
    </location>
</feature>
<evidence type="ECO:0000256" key="1">
    <source>
        <dbReference type="SAM" id="MobiDB-lite"/>
    </source>
</evidence>
<evidence type="ECO:0000313" key="3">
    <source>
        <dbReference type="Proteomes" id="UP001432322"/>
    </source>
</evidence>
<proteinExistence type="predicted"/>
<evidence type="ECO:0000313" key="2">
    <source>
        <dbReference type="EMBL" id="GMT18169.1"/>
    </source>
</evidence>
<feature type="compositionally biased region" description="Low complexity" evidence="1">
    <location>
        <begin position="192"/>
        <end position="209"/>
    </location>
</feature>
<feature type="compositionally biased region" description="Basic and acidic residues" evidence="1">
    <location>
        <begin position="124"/>
        <end position="184"/>
    </location>
</feature>
<dbReference type="AlphaFoldDB" id="A0AAV5VFJ7"/>
<sequence length="498" mass="56922">EEEEERRAMERGGRSEEEMQRVERVRQMECQLRDTIAHSDLAAAAVNGLKRELKCAFESKALSLARTFRDREEKREAKWKEKEEGMEGEKERIEQLRLQLERERKMVRKDETAKVKEWRDKYETEQRAHDELKKKYSKEQSLRRIGETKAKKEREETSSVMETLRKENERMKKLVEGQQRERAASRGQTAHRAALTRAENEAAAAPRRNGMQRTRYGSGAGGEGGEEKENVGPSAAPAAAAAAQYPQGILKNVRFADTTFTVQPPDDRMYEMERGHAEFGPYVRYANEIGSNVTVSLPDCGCYIFHYANGDARHIIPDESVKFHYLAGTGSVRIDFPIDRCQVRYFADGSLEILRSGKEITKCSINGDRTETIKRADGSIYAEIWRNNTRSIYDGKMGEARNMYHIGATVTHRACGSWVCLHSNNDLEFVEKSFVLTYYAATKNVRLMLLNQPTETQYVLHPSESGEILHVVVNAKGERAKMQCVDVGYQARMRQGGR</sequence>
<organism evidence="2 3">
    <name type="scientific">Pristionchus fissidentatus</name>
    <dbReference type="NCBI Taxonomy" id="1538716"/>
    <lineage>
        <taxon>Eukaryota</taxon>
        <taxon>Metazoa</taxon>
        <taxon>Ecdysozoa</taxon>
        <taxon>Nematoda</taxon>
        <taxon>Chromadorea</taxon>
        <taxon>Rhabditida</taxon>
        <taxon>Rhabditina</taxon>
        <taxon>Diplogasteromorpha</taxon>
        <taxon>Diplogasteroidea</taxon>
        <taxon>Neodiplogasteridae</taxon>
        <taxon>Pristionchus</taxon>
    </lineage>
</organism>
<comment type="caution">
    <text evidence="2">The sequence shown here is derived from an EMBL/GenBank/DDBJ whole genome shotgun (WGS) entry which is preliminary data.</text>
</comment>
<feature type="non-terminal residue" evidence="2">
    <location>
        <position position="1"/>
    </location>
</feature>
<reference evidence="2" key="1">
    <citation type="submission" date="2023-10" db="EMBL/GenBank/DDBJ databases">
        <title>Genome assembly of Pristionchus species.</title>
        <authorList>
            <person name="Yoshida K."/>
            <person name="Sommer R.J."/>
        </authorList>
    </citation>
    <scope>NUCLEOTIDE SEQUENCE</scope>
    <source>
        <strain evidence="2">RS5133</strain>
    </source>
</reference>
<keyword evidence="3" id="KW-1185">Reference proteome</keyword>
<protein>
    <recommendedName>
        <fullName evidence="4">Centromere protein J C-terminal domain-containing protein</fullName>
    </recommendedName>
</protein>
<dbReference type="InterPro" id="IPR047002">
    <property type="entry name" value="Tcp10_C_sf"/>
</dbReference>
<accession>A0AAV5VFJ7</accession>
<dbReference type="Proteomes" id="UP001432322">
    <property type="component" value="Unassembled WGS sequence"/>
</dbReference>